<evidence type="ECO:0000313" key="1">
    <source>
        <dbReference type="EMBL" id="PMD17505.1"/>
    </source>
</evidence>
<dbReference type="Proteomes" id="UP000235672">
    <property type="component" value="Unassembled WGS sequence"/>
</dbReference>
<dbReference type="EMBL" id="KZ613499">
    <property type="protein sequence ID" value="PMD17505.1"/>
    <property type="molecule type" value="Genomic_DNA"/>
</dbReference>
<dbReference type="STRING" id="1745343.A0A2J6PTZ9"/>
<organism evidence="1 2">
    <name type="scientific">Hyaloscypha hepaticicola</name>
    <dbReference type="NCBI Taxonomy" id="2082293"/>
    <lineage>
        <taxon>Eukaryota</taxon>
        <taxon>Fungi</taxon>
        <taxon>Dikarya</taxon>
        <taxon>Ascomycota</taxon>
        <taxon>Pezizomycotina</taxon>
        <taxon>Leotiomycetes</taxon>
        <taxon>Helotiales</taxon>
        <taxon>Hyaloscyphaceae</taxon>
        <taxon>Hyaloscypha</taxon>
    </lineage>
</organism>
<reference evidence="1 2" key="1">
    <citation type="submission" date="2016-05" db="EMBL/GenBank/DDBJ databases">
        <title>A degradative enzymes factory behind the ericoid mycorrhizal symbiosis.</title>
        <authorList>
            <consortium name="DOE Joint Genome Institute"/>
            <person name="Martino E."/>
            <person name="Morin E."/>
            <person name="Grelet G."/>
            <person name="Kuo A."/>
            <person name="Kohler A."/>
            <person name="Daghino S."/>
            <person name="Barry K."/>
            <person name="Choi C."/>
            <person name="Cichocki N."/>
            <person name="Clum A."/>
            <person name="Copeland A."/>
            <person name="Hainaut M."/>
            <person name="Haridas S."/>
            <person name="Labutti K."/>
            <person name="Lindquist E."/>
            <person name="Lipzen A."/>
            <person name="Khouja H.-R."/>
            <person name="Murat C."/>
            <person name="Ohm R."/>
            <person name="Olson A."/>
            <person name="Spatafora J."/>
            <person name="Veneault-Fourrey C."/>
            <person name="Henrissat B."/>
            <person name="Grigoriev I."/>
            <person name="Martin F."/>
            <person name="Perotto S."/>
        </authorList>
    </citation>
    <scope>NUCLEOTIDE SEQUENCE [LARGE SCALE GENOMIC DNA]</scope>
    <source>
        <strain evidence="1 2">UAMH 7357</strain>
    </source>
</reference>
<name>A0A2J6PTZ9_9HELO</name>
<proteinExistence type="predicted"/>
<keyword evidence="2" id="KW-1185">Reference proteome</keyword>
<evidence type="ECO:0000313" key="2">
    <source>
        <dbReference type="Proteomes" id="UP000235672"/>
    </source>
</evidence>
<gene>
    <name evidence="1" type="ORF">NA56DRAFT_752178</name>
</gene>
<protein>
    <submittedName>
        <fullName evidence="1">Uncharacterized protein</fullName>
    </submittedName>
</protein>
<accession>A0A2J6PTZ9</accession>
<dbReference type="AlphaFoldDB" id="A0A2J6PTZ9"/>
<sequence>MACYRTCQRRGQSQNLFVEATASPRLTLGNFDFDVLFKKEIYEVAAVICFSLDVNMKGKRWTMIGRLLLSIKMEVPQINAPYLFTHINLRHPAMIQWLRYSEFGIGGCHTPLTSKSMPAFVVFLTSVASFPTAVREMEQVISTGFSRAGAAIGMHVFTPIQAAAGKASTFSVGWWHKCS</sequence>